<sequence>MRSASMRVTFWMNTVLIEPDASTMGAISVR</sequence>
<keyword evidence="2" id="KW-1185">Reference proteome</keyword>
<dbReference type="Proteomes" id="UP000029391">
    <property type="component" value="Unassembled WGS sequence"/>
</dbReference>
<accession>A0A091BBJ6</accession>
<evidence type="ECO:0000313" key="2">
    <source>
        <dbReference type="Proteomes" id="UP000029391"/>
    </source>
</evidence>
<dbReference type="EMBL" id="AWXU01000047">
    <property type="protein sequence ID" value="KFN48872.1"/>
    <property type="molecule type" value="Genomic_DNA"/>
</dbReference>
<name>A0A091BBJ6_9GAMM</name>
<evidence type="ECO:0000313" key="1">
    <source>
        <dbReference type="EMBL" id="KFN48872.1"/>
    </source>
</evidence>
<reference evidence="1 2" key="1">
    <citation type="submission" date="2013-09" db="EMBL/GenBank/DDBJ databases">
        <title>Genome sequencing of Arenimonas composti.</title>
        <authorList>
            <person name="Chen F."/>
            <person name="Wang G."/>
        </authorList>
    </citation>
    <scope>NUCLEOTIDE SEQUENCE [LARGE SCALE GENOMIC DNA]</scope>
    <source>
        <strain evidence="1 2">TR7-09</strain>
    </source>
</reference>
<comment type="caution">
    <text evidence="1">The sequence shown here is derived from an EMBL/GenBank/DDBJ whole genome shotgun (WGS) entry which is preliminary data.</text>
</comment>
<organism evidence="1 2">
    <name type="scientific">Arenimonas composti TR7-09 = DSM 18010</name>
    <dbReference type="NCBI Taxonomy" id="1121013"/>
    <lineage>
        <taxon>Bacteria</taxon>
        <taxon>Pseudomonadati</taxon>
        <taxon>Pseudomonadota</taxon>
        <taxon>Gammaproteobacteria</taxon>
        <taxon>Lysobacterales</taxon>
        <taxon>Lysobacteraceae</taxon>
        <taxon>Arenimonas</taxon>
    </lineage>
</organism>
<dbReference type="AlphaFoldDB" id="A0A091BBJ6"/>
<gene>
    <name evidence="1" type="ORF">P873_13040</name>
</gene>
<proteinExistence type="predicted"/>
<protein>
    <submittedName>
        <fullName evidence="1">Uncharacterized protein</fullName>
    </submittedName>
</protein>